<evidence type="ECO:0000313" key="2">
    <source>
        <dbReference type="Proteomes" id="UP000285405"/>
    </source>
</evidence>
<gene>
    <name evidence="1" type="ORF">GcC1_186013</name>
</gene>
<sequence>MTIVPTKVLLAQTNFHQVSQWRLQIQNRIYSDEFLADACGQSTPVSQIFKRNGSFVPGPLESRRRLGKRRMVYAFESIPINKSDSWSWWRCFQQYDLTEWKWEPPRSIAMNQETKLDLSQFSSGAWLLSIFNFSKKKNSPSSSSELNCFNSELLKEQVTNLRVSMKKDSEHTILKASRSLNHTLENFLHQHIICEIKTIQLLDEISQDLRKYVTRPNLATFLCCSLYQAAWKGLKASISDTHALNMSETITPILRGLSKLPSTPTVQKLVASIIQYLPKTETEKIPYEIYRSIFTSWSSSWCEDLSRVDLFDYQAQYLSDIYKKHYSAAEEIISKVENQLSRLDSQINVKIKAYDVNISLPEIRLKIVSGLENIEDAENLLTPEKLSASNLAKALDNLPRNVMKTLLIDCSKGVCEIFQQDDFDSALRIKKYWLLSISQITSLNNEEFLDLWMYMDTCGKPLSTFFYPELLINRWESHSSLEEHLHIRNEIKTTRLFIKDSFGPWVSLINAIYKCYSIETHFERIGLLFSSLRALGKVDDMGQTVLNLIDINPRLSAEILEFIVETLIDHNPETAWKVVMLSRIMAPGRKYRSRFFPNGDHRRLRYSRCPKFVDWMIYDSKINPIYIWKLLRVRRQSSYQSRYRNQPSPKPLHPEIEALFKRMAVAFAHSNRLSPRQAFRNVMHCWHQLCHHKLPIDKTVVKALIHSGITRWIENGLWVSVARQNWLYYLLEQTEGTETADQASQIVQDWNNNITLSKKRKQRELNVLCVGQID</sequence>
<dbReference type="AlphaFoldDB" id="A0A420HKF5"/>
<accession>A0A420HKF5</accession>
<organism evidence="1 2">
    <name type="scientific">Golovinomyces cichoracearum</name>
    <dbReference type="NCBI Taxonomy" id="62708"/>
    <lineage>
        <taxon>Eukaryota</taxon>
        <taxon>Fungi</taxon>
        <taxon>Dikarya</taxon>
        <taxon>Ascomycota</taxon>
        <taxon>Pezizomycotina</taxon>
        <taxon>Leotiomycetes</taxon>
        <taxon>Erysiphales</taxon>
        <taxon>Erysiphaceae</taxon>
        <taxon>Golovinomyces</taxon>
    </lineage>
</organism>
<dbReference type="OrthoDB" id="5428038at2759"/>
<comment type="caution">
    <text evidence="1">The sequence shown here is derived from an EMBL/GenBank/DDBJ whole genome shotgun (WGS) entry which is preliminary data.</text>
</comment>
<proteinExistence type="predicted"/>
<dbReference type="Proteomes" id="UP000285405">
    <property type="component" value="Unassembled WGS sequence"/>
</dbReference>
<name>A0A420HKF5_9PEZI</name>
<protein>
    <submittedName>
        <fullName evidence="1">Putative fungal specific transcription factor domain containing protein</fullName>
    </submittedName>
</protein>
<reference evidence="1 2" key="1">
    <citation type="journal article" date="2018" name="BMC Genomics">
        <title>Comparative genome analyses reveal sequence features reflecting distinct modes of host-adaptation between dicot and monocot powdery mildew.</title>
        <authorList>
            <person name="Wu Y."/>
            <person name="Ma X."/>
            <person name="Pan Z."/>
            <person name="Kale S.D."/>
            <person name="Song Y."/>
            <person name="King H."/>
            <person name="Zhang Q."/>
            <person name="Presley C."/>
            <person name="Deng X."/>
            <person name="Wei C.I."/>
            <person name="Xiao S."/>
        </authorList>
    </citation>
    <scope>NUCLEOTIDE SEQUENCE [LARGE SCALE GENOMIC DNA]</scope>
    <source>
        <strain evidence="1">UCSC1</strain>
    </source>
</reference>
<evidence type="ECO:0000313" key="1">
    <source>
        <dbReference type="EMBL" id="RKF57921.1"/>
    </source>
</evidence>
<dbReference type="EMBL" id="MCBR01018633">
    <property type="protein sequence ID" value="RKF57921.1"/>
    <property type="molecule type" value="Genomic_DNA"/>
</dbReference>